<reference evidence="8 9" key="1">
    <citation type="journal article" date="2010" name="Stand. Genomic Sci.">
        <title>Complete genome sequence of Acetohalobium arabaticum type strain (Z-7288).</title>
        <authorList>
            <person name="Sikorski J."/>
            <person name="Lapidus A."/>
            <person name="Chertkov O."/>
            <person name="Lucas S."/>
            <person name="Copeland A."/>
            <person name="Glavina Del Rio T."/>
            <person name="Nolan M."/>
            <person name="Tice H."/>
            <person name="Cheng J.F."/>
            <person name="Han C."/>
            <person name="Brambilla E."/>
            <person name="Pitluck S."/>
            <person name="Liolios K."/>
            <person name="Ivanova N."/>
            <person name="Mavromatis K."/>
            <person name="Mikhailova N."/>
            <person name="Pati A."/>
            <person name="Bruce D."/>
            <person name="Detter C."/>
            <person name="Tapia R."/>
            <person name="Goodwin L."/>
            <person name="Chen A."/>
            <person name="Palaniappan K."/>
            <person name="Land M."/>
            <person name="Hauser L."/>
            <person name="Chang Y.J."/>
            <person name="Jeffries C.D."/>
            <person name="Rohde M."/>
            <person name="Goker M."/>
            <person name="Spring S."/>
            <person name="Woyke T."/>
            <person name="Bristow J."/>
            <person name="Eisen J.A."/>
            <person name="Markowitz V."/>
            <person name="Hugenholtz P."/>
            <person name="Kyrpides N.C."/>
            <person name="Klenk H.P."/>
        </authorList>
    </citation>
    <scope>NUCLEOTIDE SEQUENCE [LARGE SCALE GENOMIC DNA]</scope>
    <source>
        <strain evidence="9">ATCC 49924 / DSM 5501 / Z-7288</strain>
    </source>
</reference>
<dbReference type="NCBIfam" id="NF004904">
    <property type="entry name" value="PRK06265.1-4"/>
    <property type="match status" value="1"/>
</dbReference>
<dbReference type="eggNOG" id="COG0310">
    <property type="taxonomic scope" value="Bacteria"/>
</dbReference>
<feature type="transmembrane region" description="Helical" evidence="7">
    <location>
        <begin position="130"/>
        <end position="159"/>
    </location>
</feature>
<dbReference type="EMBL" id="CP002105">
    <property type="protein sequence ID" value="ADL12330.1"/>
    <property type="molecule type" value="Genomic_DNA"/>
</dbReference>
<protein>
    <submittedName>
        <fullName evidence="8">Cobalamin (Vitamin B12) biosynthesis CbiM protein</fullName>
    </submittedName>
</protein>
<feature type="transmembrane region" description="Helical" evidence="7">
    <location>
        <begin position="171"/>
        <end position="192"/>
    </location>
</feature>
<evidence type="ECO:0000256" key="7">
    <source>
        <dbReference type="SAM" id="Phobius"/>
    </source>
</evidence>
<dbReference type="Pfam" id="PF01891">
    <property type="entry name" value="CbiM"/>
    <property type="match status" value="1"/>
</dbReference>
<evidence type="ECO:0000256" key="1">
    <source>
        <dbReference type="ARBA" id="ARBA00004651"/>
    </source>
</evidence>
<dbReference type="PANTHER" id="PTHR34229">
    <property type="entry name" value="METAL TRANSPORT PROTEIN HI_1621-RELATED"/>
    <property type="match status" value="1"/>
</dbReference>
<feature type="transmembrane region" description="Helical" evidence="7">
    <location>
        <begin position="63"/>
        <end position="84"/>
    </location>
</feature>
<dbReference type="InterPro" id="IPR002751">
    <property type="entry name" value="CbiM/NikMN"/>
</dbReference>
<evidence type="ECO:0000256" key="5">
    <source>
        <dbReference type="ARBA" id="ARBA00022989"/>
    </source>
</evidence>
<evidence type="ECO:0000313" key="9">
    <source>
        <dbReference type="Proteomes" id="UP000001661"/>
    </source>
</evidence>
<dbReference type="KEGG" id="aar:Acear_0791"/>
<keyword evidence="2" id="KW-0813">Transport</keyword>
<evidence type="ECO:0000256" key="4">
    <source>
        <dbReference type="ARBA" id="ARBA00022692"/>
    </source>
</evidence>
<proteinExistence type="predicted"/>
<evidence type="ECO:0000256" key="2">
    <source>
        <dbReference type="ARBA" id="ARBA00022448"/>
    </source>
</evidence>
<dbReference type="GO" id="GO:0000041">
    <property type="term" value="P:transition metal ion transport"/>
    <property type="evidence" value="ECO:0007669"/>
    <property type="project" value="InterPro"/>
</dbReference>
<dbReference type="RefSeq" id="WP_013277776.1">
    <property type="nucleotide sequence ID" value="NC_014378.1"/>
</dbReference>
<keyword evidence="3" id="KW-1003">Cell membrane</keyword>
<comment type="subcellular location">
    <subcellularLocation>
        <location evidence="1">Cell membrane</location>
        <topology evidence="1">Multi-pass membrane protein</topology>
    </subcellularLocation>
</comment>
<dbReference type="AlphaFoldDB" id="D9QVS1"/>
<name>D9QVS1_ACEAZ</name>
<dbReference type="Gene3D" id="1.10.1760.20">
    <property type="match status" value="1"/>
</dbReference>
<keyword evidence="9" id="KW-1185">Reference proteome</keyword>
<organism evidence="8 9">
    <name type="scientific">Acetohalobium arabaticum (strain ATCC 49924 / DSM 5501 / Z-7288)</name>
    <dbReference type="NCBI Taxonomy" id="574087"/>
    <lineage>
        <taxon>Bacteria</taxon>
        <taxon>Bacillati</taxon>
        <taxon>Bacillota</taxon>
        <taxon>Clostridia</taxon>
        <taxon>Halanaerobiales</taxon>
        <taxon>Halobacteroidaceae</taxon>
        <taxon>Acetohalobium</taxon>
    </lineage>
</organism>
<feature type="transmembrane region" description="Helical" evidence="7">
    <location>
        <begin position="90"/>
        <end position="118"/>
    </location>
</feature>
<keyword evidence="5 7" id="KW-1133">Transmembrane helix</keyword>
<evidence type="ECO:0000256" key="6">
    <source>
        <dbReference type="ARBA" id="ARBA00023136"/>
    </source>
</evidence>
<feature type="transmembrane region" description="Helical" evidence="7">
    <location>
        <begin position="39"/>
        <end position="56"/>
    </location>
</feature>
<evidence type="ECO:0000256" key="3">
    <source>
        <dbReference type="ARBA" id="ARBA00022475"/>
    </source>
</evidence>
<sequence length="202" mass="21075">MHISEGVLSAPVLVAGAAATAAGVGVGLTGMSDEDIPKTAIVSSALFVASLIHIPLGPTNLHLVLNGIGGILLGWQIFPAFLVALSLQAILFQFGGITVLGINTFNLALPAVASYYLFKLLLNFNRSDKELVLGGIALICGIVAVFLSTIMLAISLVFTNESFLEIAKLTVVSQLPLMLVEGISSAFIITFINKAKPEILEG</sequence>
<dbReference type="PANTHER" id="PTHR34229:SF1">
    <property type="entry name" value="METAL TRANSPORT PROTEIN HI_1621-RELATED"/>
    <property type="match status" value="1"/>
</dbReference>
<keyword evidence="6 7" id="KW-0472">Membrane</keyword>
<dbReference type="OrthoDB" id="9809846at2"/>
<dbReference type="Proteomes" id="UP000001661">
    <property type="component" value="Chromosome"/>
</dbReference>
<dbReference type="HOGENOM" id="CLU_052508_1_0_9"/>
<gene>
    <name evidence="8" type="ordered locus">Acear_0791</name>
</gene>
<dbReference type="STRING" id="574087.Acear_0791"/>
<dbReference type="NCBIfam" id="NF004905">
    <property type="entry name" value="PRK06265.1-5"/>
    <property type="match status" value="1"/>
</dbReference>
<accession>D9QVS1</accession>
<evidence type="ECO:0000313" key="8">
    <source>
        <dbReference type="EMBL" id="ADL12330.1"/>
    </source>
</evidence>
<dbReference type="GO" id="GO:0005886">
    <property type="term" value="C:plasma membrane"/>
    <property type="evidence" value="ECO:0007669"/>
    <property type="project" value="UniProtKB-SubCell"/>
</dbReference>
<keyword evidence="4 7" id="KW-0812">Transmembrane</keyword>